<evidence type="ECO:0000256" key="5">
    <source>
        <dbReference type="ARBA" id="ARBA00022692"/>
    </source>
</evidence>
<keyword evidence="6 10" id="KW-0653">Protein transport</keyword>
<dbReference type="PATRIC" id="fig|1619004.3.peg.500"/>
<keyword evidence="5 10" id="KW-0812">Transmembrane</keyword>
<comment type="similarity">
    <text evidence="10">Belongs to the SecD/SecF family. SecF subfamily.</text>
</comment>
<gene>
    <name evidence="10" type="primary">secF</name>
    <name evidence="12" type="ORF">UU85_C0009G0003</name>
</gene>
<evidence type="ECO:0000256" key="1">
    <source>
        <dbReference type="ARBA" id="ARBA00004651"/>
    </source>
</evidence>
<dbReference type="EMBL" id="LCCF01000009">
    <property type="protein sequence ID" value="KKS25005.1"/>
    <property type="molecule type" value="Genomic_DNA"/>
</dbReference>
<feature type="transmembrane region" description="Helical" evidence="10">
    <location>
        <begin position="159"/>
        <end position="181"/>
    </location>
</feature>
<evidence type="ECO:0000259" key="11">
    <source>
        <dbReference type="PROSITE" id="PS50156"/>
    </source>
</evidence>
<dbReference type="InterPro" id="IPR022646">
    <property type="entry name" value="SecD/SecF_CS"/>
</dbReference>
<comment type="subunit">
    <text evidence="10">Forms a complex with SecD. Part of the essential Sec protein translocation apparatus which comprises SecA, SecYEG and auxiliary proteins SecDF. Other proteins may also be involved.</text>
</comment>
<keyword evidence="9 10" id="KW-0472">Membrane</keyword>
<evidence type="ECO:0000313" key="13">
    <source>
        <dbReference type="Proteomes" id="UP000034256"/>
    </source>
</evidence>
<dbReference type="PANTHER" id="PTHR30081">
    <property type="entry name" value="PROTEIN-EXPORT MEMBRANE PROTEIN SEC"/>
    <property type="match status" value="1"/>
</dbReference>
<dbReference type="PROSITE" id="PS50156">
    <property type="entry name" value="SSD"/>
    <property type="match status" value="1"/>
</dbReference>
<evidence type="ECO:0000256" key="6">
    <source>
        <dbReference type="ARBA" id="ARBA00022927"/>
    </source>
</evidence>
<dbReference type="Pfam" id="PF07549">
    <property type="entry name" value="Sec_GG"/>
    <property type="match status" value="1"/>
</dbReference>
<dbReference type="GO" id="GO:0043952">
    <property type="term" value="P:protein transport by the Sec complex"/>
    <property type="evidence" value="ECO:0007669"/>
    <property type="project" value="UniProtKB-UniRule"/>
</dbReference>
<evidence type="ECO:0000256" key="8">
    <source>
        <dbReference type="ARBA" id="ARBA00023010"/>
    </source>
</evidence>
<evidence type="ECO:0000313" key="12">
    <source>
        <dbReference type="EMBL" id="KKS25005.1"/>
    </source>
</evidence>
<dbReference type="GO" id="GO:0005886">
    <property type="term" value="C:plasma membrane"/>
    <property type="evidence" value="ECO:0007669"/>
    <property type="project" value="UniProtKB-SubCell"/>
</dbReference>
<name>A0A0G0XJB3_9BACT</name>
<keyword evidence="2 10" id="KW-0813">Transport</keyword>
<dbReference type="InterPro" id="IPR005665">
    <property type="entry name" value="SecF_bac"/>
</dbReference>
<comment type="subcellular location">
    <subcellularLocation>
        <location evidence="1 10">Cell membrane</location>
        <topology evidence="1 10">Multi-pass membrane protein</topology>
    </subcellularLocation>
</comment>
<comment type="caution">
    <text evidence="12">The sequence shown here is derived from an EMBL/GenBank/DDBJ whole genome shotgun (WGS) entry which is preliminary data.</text>
</comment>
<protein>
    <recommendedName>
        <fullName evidence="10">Protein-export membrane protein SecF</fullName>
    </recommendedName>
</protein>
<evidence type="ECO:0000256" key="3">
    <source>
        <dbReference type="ARBA" id="ARBA00022475"/>
    </source>
</evidence>
<sequence length="300" mass="33465">MINIVENRKIFYAISVIFIAISVIVLALWGLQFGIDFKGGSILEINYSVLPDLNLVSDALKPLKLNDLKISLLGSNGAVLRFRETDEATHQNIVKILAAEAEKNKIQFEERRFSSIGPTIGAELKQKSIKAIIIVLLGISLYIAWAFRKVSQPISSWRYGVVTLIALFHDLIIPIGLFAYLGRFYGVEVGANFIVALLVILGFSVHDTIVVFDRIRENLKRYSQLSFMPLVSQSIRETIIRSLNTSLTVLLTLAALYVFGGESLKYFVLALMVGIFSGTYSSIFIAAPLLVTWFNILKKN</sequence>
<dbReference type="GO" id="GO:0006605">
    <property type="term" value="P:protein targeting"/>
    <property type="evidence" value="ECO:0007669"/>
    <property type="project" value="UniProtKB-UniRule"/>
</dbReference>
<feature type="domain" description="SSD" evidence="11">
    <location>
        <begin position="128"/>
        <end position="292"/>
    </location>
</feature>
<evidence type="ECO:0000256" key="7">
    <source>
        <dbReference type="ARBA" id="ARBA00022989"/>
    </source>
</evidence>
<feature type="transmembrane region" description="Helical" evidence="10">
    <location>
        <begin position="12"/>
        <end position="31"/>
    </location>
</feature>
<accession>A0A0G0XJB3</accession>
<dbReference type="InterPro" id="IPR022645">
    <property type="entry name" value="SecD/SecF_bac"/>
</dbReference>
<evidence type="ECO:0000256" key="9">
    <source>
        <dbReference type="ARBA" id="ARBA00023136"/>
    </source>
</evidence>
<proteinExistence type="inferred from homology"/>
<dbReference type="Pfam" id="PF02355">
    <property type="entry name" value="SecD_SecF_C"/>
    <property type="match status" value="1"/>
</dbReference>
<dbReference type="AlphaFoldDB" id="A0A0G0XJB3"/>
<dbReference type="PANTHER" id="PTHR30081:SF8">
    <property type="entry name" value="PROTEIN TRANSLOCASE SUBUNIT SECF"/>
    <property type="match status" value="1"/>
</dbReference>
<dbReference type="InterPro" id="IPR022813">
    <property type="entry name" value="SecD/SecF_arch_bac"/>
</dbReference>
<feature type="transmembrane region" description="Helical" evidence="10">
    <location>
        <begin position="242"/>
        <end position="260"/>
    </location>
</feature>
<dbReference type="InterPro" id="IPR000731">
    <property type="entry name" value="SSD"/>
</dbReference>
<dbReference type="GO" id="GO:0065002">
    <property type="term" value="P:intracellular protein transmembrane transport"/>
    <property type="evidence" value="ECO:0007669"/>
    <property type="project" value="UniProtKB-UniRule"/>
</dbReference>
<keyword evidence="4" id="KW-0997">Cell inner membrane</keyword>
<dbReference type="NCBIfam" id="TIGR00966">
    <property type="entry name" value="transloc_SecF"/>
    <property type="match status" value="1"/>
</dbReference>
<reference evidence="12 13" key="1">
    <citation type="journal article" date="2015" name="Nature">
        <title>rRNA introns, odd ribosomes, and small enigmatic genomes across a large radiation of phyla.</title>
        <authorList>
            <person name="Brown C.T."/>
            <person name="Hug L.A."/>
            <person name="Thomas B.C."/>
            <person name="Sharon I."/>
            <person name="Castelle C.J."/>
            <person name="Singh A."/>
            <person name="Wilkins M.J."/>
            <person name="Williams K.H."/>
            <person name="Banfield J.F."/>
        </authorList>
    </citation>
    <scope>NUCLEOTIDE SEQUENCE [LARGE SCALE GENOMIC DNA]</scope>
</reference>
<organism evidence="12 13">
    <name type="scientific">Candidatus Wolfebacteria bacterium GW2011_GWA2_42_10</name>
    <dbReference type="NCBI Taxonomy" id="1619004"/>
    <lineage>
        <taxon>Bacteria</taxon>
        <taxon>Candidatus Wolfeibacteriota</taxon>
    </lineage>
</organism>
<dbReference type="Proteomes" id="UP000034256">
    <property type="component" value="Unassembled WGS sequence"/>
</dbReference>
<keyword evidence="8 10" id="KW-0811">Translocation</keyword>
<dbReference type="GO" id="GO:0015450">
    <property type="term" value="F:protein-transporting ATPase activity"/>
    <property type="evidence" value="ECO:0007669"/>
    <property type="project" value="InterPro"/>
</dbReference>
<keyword evidence="7 10" id="KW-1133">Transmembrane helix</keyword>
<feature type="transmembrane region" description="Helical" evidence="10">
    <location>
        <begin position="266"/>
        <end position="294"/>
    </location>
</feature>
<evidence type="ECO:0000256" key="4">
    <source>
        <dbReference type="ARBA" id="ARBA00022519"/>
    </source>
</evidence>
<feature type="transmembrane region" description="Helical" evidence="10">
    <location>
        <begin position="128"/>
        <end position="147"/>
    </location>
</feature>
<comment type="function">
    <text evidence="10">Part of the Sec protein translocase complex. Interacts with the SecYEG preprotein conducting channel. SecDF uses the proton motive force (PMF) to complete protein translocation after the ATP-dependent function of SecA.</text>
</comment>
<dbReference type="PRINTS" id="PR01755">
    <property type="entry name" value="SECFTRNLCASE"/>
</dbReference>
<evidence type="ECO:0000256" key="10">
    <source>
        <dbReference type="HAMAP-Rule" id="MF_01464"/>
    </source>
</evidence>
<dbReference type="Gene3D" id="1.20.1640.10">
    <property type="entry name" value="Multidrug efflux transporter AcrB transmembrane domain"/>
    <property type="match status" value="1"/>
</dbReference>
<keyword evidence="3 10" id="KW-1003">Cell membrane</keyword>
<dbReference type="SUPFAM" id="SSF82866">
    <property type="entry name" value="Multidrug efflux transporter AcrB transmembrane domain"/>
    <property type="match status" value="1"/>
</dbReference>
<dbReference type="InterPro" id="IPR048634">
    <property type="entry name" value="SecD_SecF_C"/>
</dbReference>
<evidence type="ECO:0000256" key="2">
    <source>
        <dbReference type="ARBA" id="ARBA00022448"/>
    </source>
</evidence>
<feature type="transmembrane region" description="Helical" evidence="10">
    <location>
        <begin position="193"/>
        <end position="212"/>
    </location>
</feature>
<dbReference type="HAMAP" id="MF_01464_B">
    <property type="entry name" value="SecF_B"/>
    <property type="match status" value="1"/>
</dbReference>